<reference evidence="2" key="1">
    <citation type="submission" date="2021-06" db="EMBL/GenBank/DDBJ databases">
        <authorList>
            <person name="Hodson N. C."/>
            <person name="Mongue J. A."/>
            <person name="Jaron S. K."/>
        </authorList>
    </citation>
    <scope>NUCLEOTIDE SEQUENCE</scope>
</reference>
<name>A0A8J2ME01_9HEXA</name>
<accession>A0A8J2ME01</accession>
<feature type="non-terminal residue" evidence="2">
    <location>
        <position position="1"/>
    </location>
</feature>
<comment type="caution">
    <text evidence="2">The sequence shown here is derived from an EMBL/GenBank/DDBJ whole genome shotgun (WGS) entry which is preliminary data.</text>
</comment>
<sequence>SCKRNMAGTICGFTLQKIIIILAILDLISESVGAYFTCSVLARVVNLKKTLVNSSSDSSDKQEEISEASSAIALLSINVALYATQIALCILLLLGAFQKSKVKCRIWWQFSAAILFIAFISVILNSFFGTQSSIGTTLLALTPQMLLFIYKGYMIVMVYSFIKNLRFSNTTNYTATYEDEYDQVDLN</sequence>
<feature type="transmembrane region" description="Helical" evidence="1">
    <location>
        <begin position="106"/>
        <end position="128"/>
    </location>
</feature>
<evidence type="ECO:0000313" key="3">
    <source>
        <dbReference type="Proteomes" id="UP000708208"/>
    </source>
</evidence>
<feature type="transmembrane region" description="Helical" evidence="1">
    <location>
        <begin position="140"/>
        <end position="162"/>
    </location>
</feature>
<keyword evidence="1" id="KW-1133">Transmembrane helix</keyword>
<evidence type="ECO:0000256" key="1">
    <source>
        <dbReference type="SAM" id="Phobius"/>
    </source>
</evidence>
<feature type="transmembrane region" description="Helical" evidence="1">
    <location>
        <begin position="7"/>
        <end position="25"/>
    </location>
</feature>
<organism evidence="2 3">
    <name type="scientific">Allacma fusca</name>
    <dbReference type="NCBI Taxonomy" id="39272"/>
    <lineage>
        <taxon>Eukaryota</taxon>
        <taxon>Metazoa</taxon>
        <taxon>Ecdysozoa</taxon>
        <taxon>Arthropoda</taxon>
        <taxon>Hexapoda</taxon>
        <taxon>Collembola</taxon>
        <taxon>Symphypleona</taxon>
        <taxon>Sminthuridae</taxon>
        <taxon>Allacma</taxon>
    </lineage>
</organism>
<feature type="transmembrane region" description="Helical" evidence="1">
    <location>
        <begin position="71"/>
        <end position="94"/>
    </location>
</feature>
<dbReference type="AlphaFoldDB" id="A0A8J2ME01"/>
<proteinExistence type="predicted"/>
<keyword evidence="3" id="KW-1185">Reference proteome</keyword>
<evidence type="ECO:0000313" key="2">
    <source>
        <dbReference type="EMBL" id="CAG7837035.1"/>
    </source>
</evidence>
<dbReference type="EMBL" id="CAJVCH010571256">
    <property type="protein sequence ID" value="CAG7837035.1"/>
    <property type="molecule type" value="Genomic_DNA"/>
</dbReference>
<protein>
    <submittedName>
        <fullName evidence="2">Uncharacterized protein</fullName>
    </submittedName>
</protein>
<keyword evidence="1" id="KW-0812">Transmembrane</keyword>
<dbReference type="Proteomes" id="UP000708208">
    <property type="component" value="Unassembled WGS sequence"/>
</dbReference>
<keyword evidence="1" id="KW-0472">Membrane</keyword>
<gene>
    <name evidence="2" type="ORF">AFUS01_LOCUS46207</name>
</gene>